<gene>
    <name evidence="1" type="ORF">Pint_01876</name>
</gene>
<reference evidence="2" key="1">
    <citation type="journal article" date="2023" name="G3 (Bethesda)">
        <title>Genome assembly and association tests identify interacting loci associated with vigor, precocity, and sex in interspecific pistachio rootstocks.</title>
        <authorList>
            <person name="Palmer W."/>
            <person name="Jacygrad E."/>
            <person name="Sagayaradj S."/>
            <person name="Cavanaugh K."/>
            <person name="Han R."/>
            <person name="Bertier L."/>
            <person name="Beede B."/>
            <person name="Kafkas S."/>
            <person name="Golino D."/>
            <person name="Preece J."/>
            <person name="Michelmore R."/>
        </authorList>
    </citation>
    <scope>NUCLEOTIDE SEQUENCE [LARGE SCALE GENOMIC DNA]</scope>
</reference>
<evidence type="ECO:0000313" key="2">
    <source>
        <dbReference type="Proteomes" id="UP001163603"/>
    </source>
</evidence>
<keyword evidence="2" id="KW-1185">Reference proteome</keyword>
<evidence type="ECO:0000313" key="1">
    <source>
        <dbReference type="EMBL" id="KAJ0053440.1"/>
    </source>
</evidence>
<comment type="caution">
    <text evidence="1">The sequence shown here is derived from an EMBL/GenBank/DDBJ whole genome shotgun (WGS) entry which is preliminary data.</text>
</comment>
<name>A0ACC0ZJK5_9ROSI</name>
<organism evidence="1 2">
    <name type="scientific">Pistacia integerrima</name>
    <dbReference type="NCBI Taxonomy" id="434235"/>
    <lineage>
        <taxon>Eukaryota</taxon>
        <taxon>Viridiplantae</taxon>
        <taxon>Streptophyta</taxon>
        <taxon>Embryophyta</taxon>
        <taxon>Tracheophyta</taxon>
        <taxon>Spermatophyta</taxon>
        <taxon>Magnoliopsida</taxon>
        <taxon>eudicotyledons</taxon>
        <taxon>Gunneridae</taxon>
        <taxon>Pentapetalae</taxon>
        <taxon>rosids</taxon>
        <taxon>malvids</taxon>
        <taxon>Sapindales</taxon>
        <taxon>Anacardiaceae</taxon>
        <taxon>Pistacia</taxon>
    </lineage>
</organism>
<protein>
    <submittedName>
        <fullName evidence="1">Uncharacterized protein</fullName>
    </submittedName>
</protein>
<sequence length="503" mass="55445">MVSPGEGVLHEVAPEKSPHGQISDSGNHALQQIPLSGTNALQSVQEGSSPSVTPKKESLNSSTSHLLQSDQEGSVSEKASDTTEILHASQSGVEGNTPSIIREKVSEDGYNWRKYGQKFVRANEFIRSYYKCTYPKCQVKKQLDCTHDGKITDTIYFGQHDHPKVPNLPQAVGLVVTIVEERPDDSSSNFAKDKSSEAHGQRPHRIEPADNPCRSVVAVSDDLKNTLLQSNRTKDEVDNDDRPGSKRRKKDNLDTSPIPVDKPIGDQRVVQTFSDVDILNDGFRWRKYGQKLVKGNPNPRNYYRCSSSGCPVKKHVERASHNPKMVITTYEGQHNHDAPPSRTVTHNIVGPNVQATTCDSESQTKLEKNDAVCPDRVVDSSLDQSKSNEQLNVESRTKSEVTADGGFEMVDGSKLGPEIKSDKQENCELEVIGESHVGHEVNHVSSHHGGSLSNDRVDDESEAKSEQIGTASHDTVVHVTPCPENKFSEQEQTPKPEPELVRS</sequence>
<accession>A0ACC0ZJK5</accession>
<dbReference type="EMBL" id="CM047736">
    <property type="protein sequence ID" value="KAJ0053440.1"/>
    <property type="molecule type" value="Genomic_DNA"/>
</dbReference>
<dbReference type="Proteomes" id="UP001163603">
    <property type="component" value="Chromosome 1"/>
</dbReference>
<proteinExistence type="predicted"/>